<evidence type="ECO:0000256" key="10">
    <source>
        <dbReference type="PROSITE-ProRule" id="PRU00560"/>
    </source>
</evidence>
<dbReference type="CDD" id="cd17932">
    <property type="entry name" value="DEXQc_UvrD"/>
    <property type="match status" value="1"/>
</dbReference>
<evidence type="ECO:0000313" key="15">
    <source>
        <dbReference type="Proteomes" id="UP000500801"/>
    </source>
</evidence>
<dbReference type="InterPro" id="IPR036397">
    <property type="entry name" value="RNaseH_sf"/>
</dbReference>
<dbReference type="RefSeq" id="WP_168362441.1">
    <property type="nucleotide sequence ID" value="NZ_CP033622.1"/>
</dbReference>
<dbReference type="GO" id="GO:0006310">
    <property type="term" value="P:DNA recombination"/>
    <property type="evidence" value="ECO:0007669"/>
    <property type="project" value="InterPro"/>
</dbReference>
<dbReference type="SMART" id="SM00487">
    <property type="entry name" value="DEXDc"/>
    <property type="match status" value="1"/>
</dbReference>
<keyword evidence="5 10" id="KW-0067">ATP-binding</keyword>
<proteinExistence type="inferred from homology"/>
<dbReference type="EMBL" id="CP033622">
    <property type="protein sequence ID" value="QIZ53211.1"/>
    <property type="molecule type" value="Genomic_DNA"/>
</dbReference>
<evidence type="ECO:0000259" key="11">
    <source>
        <dbReference type="PROSITE" id="PS51192"/>
    </source>
</evidence>
<dbReference type="Pfam" id="PF00270">
    <property type="entry name" value="DEAD"/>
    <property type="match status" value="1"/>
</dbReference>
<reference evidence="14 15" key="1">
    <citation type="submission" date="2018-11" db="EMBL/GenBank/DDBJ databases">
        <title>Complete genome sequence of Dickeya zeae strain CE1 infecting Canna edulis Ker-Gawl. in China.</title>
        <authorList>
            <person name="Zhang J."/>
            <person name="Lin B."/>
            <person name="Shen H."/>
            <person name="Jiang S."/>
            <person name="Pu X."/>
            <person name="Sun D."/>
        </authorList>
    </citation>
    <scope>NUCLEOTIDE SEQUENCE [LARGE SCALE GENOMIC DNA]</scope>
    <source>
        <strain evidence="14 15">CE1</strain>
    </source>
</reference>
<dbReference type="PROSITE" id="PS51198">
    <property type="entry name" value="UVRD_HELICASE_ATP_BIND"/>
    <property type="match status" value="1"/>
</dbReference>
<evidence type="ECO:0000313" key="14">
    <source>
        <dbReference type="EMBL" id="QIZ53211.1"/>
    </source>
</evidence>
<evidence type="ECO:0000256" key="8">
    <source>
        <dbReference type="ARBA" id="ARBA00034617"/>
    </source>
</evidence>
<dbReference type="GO" id="GO:0016787">
    <property type="term" value="F:hydrolase activity"/>
    <property type="evidence" value="ECO:0007669"/>
    <property type="project" value="UniProtKB-UniRule"/>
</dbReference>
<evidence type="ECO:0000256" key="7">
    <source>
        <dbReference type="ARBA" id="ARBA00023235"/>
    </source>
</evidence>
<organism evidence="14 15">
    <name type="scientific">Dickeya zeae</name>
    <dbReference type="NCBI Taxonomy" id="204042"/>
    <lineage>
        <taxon>Bacteria</taxon>
        <taxon>Pseudomonadati</taxon>
        <taxon>Pseudomonadota</taxon>
        <taxon>Gammaproteobacteria</taxon>
        <taxon>Enterobacterales</taxon>
        <taxon>Pectobacteriaceae</taxon>
        <taxon>Dickeya</taxon>
    </lineage>
</organism>
<dbReference type="PANTHER" id="PTHR13710:SF105">
    <property type="entry name" value="ATP-DEPENDENT DNA HELICASE Q1"/>
    <property type="match status" value="1"/>
</dbReference>
<dbReference type="GO" id="GO:0009378">
    <property type="term" value="F:four-way junction helicase activity"/>
    <property type="evidence" value="ECO:0007669"/>
    <property type="project" value="TreeGrafter"/>
</dbReference>
<evidence type="ECO:0000256" key="2">
    <source>
        <dbReference type="ARBA" id="ARBA00022741"/>
    </source>
</evidence>
<dbReference type="SMART" id="SM00490">
    <property type="entry name" value="HELICc"/>
    <property type="match status" value="1"/>
</dbReference>
<dbReference type="GO" id="GO:0030894">
    <property type="term" value="C:replisome"/>
    <property type="evidence" value="ECO:0007669"/>
    <property type="project" value="TreeGrafter"/>
</dbReference>
<dbReference type="SUPFAM" id="SSF53098">
    <property type="entry name" value="Ribonuclease H-like"/>
    <property type="match status" value="1"/>
</dbReference>
<gene>
    <name evidence="14" type="ORF">DWG24_10280</name>
</gene>
<dbReference type="InterPro" id="IPR012337">
    <property type="entry name" value="RNaseH-like_sf"/>
</dbReference>
<dbReference type="EC" id="5.6.2.4" evidence="9"/>
<dbReference type="InterPro" id="IPR004589">
    <property type="entry name" value="DNA_helicase_ATP-dep_RecQ"/>
</dbReference>
<dbReference type="Pfam" id="PF00271">
    <property type="entry name" value="Helicase_C"/>
    <property type="match status" value="1"/>
</dbReference>
<evidence type="ECO:0000256" key="6">
    <source>
        <dbReference type="ARBA" id="ARBA00023125"/>
    </source>
</evidence>
<evidence type="ECO:0000259" key="12">
    <source>
        <dbReference type="PROSITE" id="PS51194"/>
    </source>
</evidence>
<dbReference type="InterPro" id="IPR027417">
    <property type="entry name" value="P-loop_NTPase"/>
</dbReference>
<dbReference type="InterPro" id="IPR014017">
    <property type="entry name" value="DNA_helicase_UvrD-like_C"/>
</dbReference>
<dbReference type="NCBIfam" id="TIGR00614">
    <property type="entry name" value="recQ_fam"/>
    <property type="match status" value="1"/>
</dbReference>
<dbReference type="GO" id="GO:0043590">
    <property type="term" value="C:bacterial nucleoid"/>
    <property type="evidence" value="ECO:0007669"/>
    <property type="project" value="TreeGrafter"/>
</dbReference>
<feature type="domain" description="Helicase ATP-binding" evidence="11">
    <location>
        <begin position="300"/>
        <end position="480"/>
    </location>
</feature>
<dbReference type="GO" id="GO:0006281">
    <property type="term" value="P:DNA repair"/>
    <property type="evidence" value="ECO:0007669"/>
    <property type="project" value="TreeGrafter"/>
</dbReference>
<accession>A0AAE7D0L5</accession>
<dbReference type="Pfam" id="PF13361">
    <property type="entry name" value="UvrD_C"/>
    <property type="match status" value="1"/>
</dbReference>
<keyword evidence="4 10" id="KW-0347">Helicase</keyword>
<dbReference type="SUPFAM" id="SSF52540">
    <property type="entry name" value="P-loop containing nucleoside triphosphate hydrolases"/>
    <property type="match status" value="2"/>
</dbReference>
<protein>
    <recommendedName>
        <fullName evidence="9">DNA 3'-5' helicase</fullName>
        <ecNumber evidence="9">5.6.2.4</ecNumber>
    </recommendedName>
</protein>
<dbReference type="InterPro" id="IPR014001">
    <property type="entry name" value="Helicase_ATP-bd"/>
</dbReference>
<dbReference type="Gene3D" id="3.40.50.300">
    <property type="entry name" value="P-loop containing nucleotide triphosphate hydrolases"/>
    <property type="match status" value="5"/>
</dbReference>
<keyword evidence="6" id="KW-0238">DNA-binding</keyword>
<evidence type="ECO:0000256" key="5">
    <source>
        <dbReference type="ARBA" id="ARBA00022840"/>
    </source>
</evidence>
<dbReference type="InterPro" id="IPR014016">
    <property type="entry name" value="UvrD-like_ATP-bd"/>
</dbReference>
<evidence type="ECO:0000256" key="1">
    <source>
        <dbReference type="ARBA" id="ARBA00005446"/>
    </source>
</evidence>
<dbReference type="GO" id="GO:0043138">
    <property type="term" value="F:3'-5' DNA helicase activity"/>
    <property type="evidence" value="ECO:0007669"/>
    <property type="project" value="UniProtKB-EC"/>
</dbReference>
<keyword evidence="3 10" id="KW-0378">Hydrolase</keyword>
<dbReference type="Pfam" id="PF13245">
    <property type="entry name" value="AAA_19"/>
    <property type="match status" value="1"/>
</dbReference>
<evidence type="ECO:0000256" key="3">
    <source>
        <dbReference type="ARBA" id="ARBA00022801"/>
    </source>
</evidence>
<evidence type="ECO:0000256" key="4">
    <source>
        <dbReference type="ARBA" id="ARBA00022806"/>
    </source>
</evidence>
<dbReference type="PANTHER" id="PTHR13710">
    <property type="entry name" value="DNA HELICASE RECQ FAMILY MEMBER"/>
    <property type="match status" value="1"/>
</dbReference>
<dbReference type="PROSITE" id="PS51192">
    <property type="entry name" value="HELICASE_ATP_BIND_1"/>
    <property type="match status" value="1"/>
</dbReference>
<keyword evidence="7" id="KW-0413">Isomerase</keyword>
<dbReference type="Proteomes" id="UP000500801">
    <property type="component" value="Chromosome"/>
</dbReference>
<dbReference type="GO" id="GO:0005737">
    <property type="term" value="C:cytoplasm"/>
    <property type="evidence" value="ECO:0007669"/>
    <property type="project" value="TreeGrafter"/>
</dbReference>
<comment type="similarity">
    <text evidence="1">Belongs to the helicase family. RecQ subfamily.</text>
</comment>
<dbReference type="GO" id="GO:0003677">
    <property type="term" value="F:DNA binding"/>
    <property type="evidence" value="ECO:0007669"/>
    <property type="project" value="UniProtKB-KW"/>
</dbReference>
<keyword evidence="2 10" id="KW-0547">Nucleotide-binding</keyword>
<evidence type="ECO:0000256" key="9">
    <source>
        <dbReference type="ARBA" id="ARBA00034808"/>
    </source>
</evidence>
<dbReference type="InterPro" id="IPR001650">
    <property type="entry name" value="Helicase_C-like"/>
</dbReference>
<feature type="domain" description="UvrD-like helicase ATP-binding" evidence="13">
    <location>
        <begin position="1107"/>
        <end position="1322"/>
    </location>
</feature>
<feature type="domain" description="Helicase C-terminal" evidence="12">
    <location>
        <begin position="513"/>
        <end position="661"/>
    </location>
</feature>
<name>A0AAE7D0L5_9GAMM</name>
<comment type="catalytic activity">
    <reaction evidence="8">
        <text>Couples ATP hydrolysis with the unwinding of duplex DNA by translocating in the 3'-5' direction.</text>
        <dbReference type="EC" id="5.6.2.4"/>
    </reaction>
</comment>
<dbReference type="PROSITE" id="PS51194">
    <property type="entry name" value="HELICASE_CTER"/>
    <property type="match status" value="1"/>
</dbReference>
<sequence length="1732" mass="197050">MAQSPLPFDLTRILSFDLELDKDHKLRHLGAVLDQQVLSIKGNTADAVSQLEQLAQQSDMILGHNILSFDLPWLANQSVPLQHLFDKPIIDTLYLSPLAFPANPYHRLVKDYKLVRDTLNDPVNDARLALTIFTEQLEALQNTPRVQLQLYQYLFTHGVSPYFNTQGLALVFATLTQEKTVNLSMLPSLIKTVAQNRACPQQLNRVIGNALTQPQQLLPLAYACAWLPVSGGNSVLPPWIWHHFPYTAEIIRLIREEKCQSPDCPYCNKNHDARRHLQQIFTLDDFRSLPDGTPLQRQIIEHGLTGQSLLGILPTSGGKSLCYQLPAIVRNQRNGSLTVIISPLQALMKDQVDNLKHKAGIEGVAAISGMLTLPERGTILEQVRLGDIALLYLSPEQLRNQTVKQAIRQRQIGGWVFDEAHCLSKWGHDFRPDYLYCASVIESLAEEQKVPVPPVFCYTATAKLDVINDICSHFTDKLPAPMKRFEGGVERVNLQYEVIESRGLSKHSQVLSLLEQFFGNGKPGSCVIYCATRRSVDKMADALSQQQTLPVARFYSRMENSQKKETLEGFIAGTYRIVCATNAFGMGIDKDDVRLVIHVDIPGSLENYLQEAGRAGRDTHDAHCVLLFDEQDIEKQFQLQAISEVSHRDIAQIFRGIKRKANKDNQLVATCAELINQPDVDTSFGADDSNADTKVKTAIAWLERAGFIERRDNITQVFQGKPLFDSMAEAQSKLAALNLKKQAEIFWNAILQTLLNASEDEGLSADHIAEEAAQYLPKSTAVPPNMDASQVMRILAQMADIGLISRGLMLTAQIRAKGKDNATIITQIVHAIELSMLESLQELLPNPESGIAYPLHLRQFNQKLIDLGHDRSNPALLRNLLFSWSQDARQNGQKGSIDFRYISREHYQVCVNRNWNEIRSIIERRHKITAAVLDCLQQKRVKDGENNTRQVTVSFSMEEIIDHLRLDTEIMQLRQFKEERDQQTWLLKGAERALLYLHEQHAIILQNGLAVFRSAMSLHLKTDKSQQYVKANYQPLAQHYQQKIIQIHVMNEYARVGLEKIKSAQALVKDYFSMEAEKFLPLYFKGRRKILDMATSENSWKRIVEDLHNQAQEQIVQAGTEQNLLVLAGPGSGKSKVIVHRCAYLMRIRQVDPRKILLLCYNHNAAVSLRRRLVELMGPDGRRVNVQTFHGLALSLTGQAIKVQESDEIDFSALLNHAIALLKGEDSQLGLEMEDQRERLLGGLQFILVDEYQDIDESQYQLIAALVGKNESEDDARLHLMAVGDDDQSIYAFREANVSFIRQFEKDYETQTHYLTWNYRSTHHIIRAANQLIEHNHDRMKGEHPIEIDENRRLYQPGGRWDAIVPGFGKIVIQSCLHAAQQAGEVIRHIRQIQEKDPDCPLESIAILARWGIDKEELAWVRSALQDVEIPYRYNLEQDSSFPVHRCREIVQYRQWIKSLGFSQMTPETLASPLPPVEQGNRWQQLLHELIGDWKENQGEIALPASHFDHFLTTYFNEKKRHIRFGKGILLSTVHGVKGEEFEHVIILGGSWQTATRQAPESLAVLEEERRIFYVAMTRAISRLVIMQRHDQPHPHLPLLTERLHHEAPQASAPTRLRRFALLGMKKLKIGFAGAHSATHPLHQRLSSLQVDMPVQLKYDNNGIIKIHHQNNSVAQLSTNGQSEWHDRMPHIKAASVIAIIQRSKEQEQGKYKESARVENWELPIVQIEYEE</sequence>
<dbReference type="GO" id="GO:0005524">
    <property type="term" value="F:ATP binding"/>
    <property type="evidence" value="ECO:0007669"/>
    <property type="project" value="UniProtKB-UniRule"/>
</dbReference>
<dbReference type="InterPro" id="IPR011545">
    <property type="entry name" value="DEAD/DEAH_box_helicase_dom"/>
</dbReference>
<feature type="binding site" evidence="10">
    <location>
        <begin position="1128"/>
        <end position="1135"/>
    </location>
    <ligand>
        <name>ATP</name>
        <dbReference type="ChEBI" id="CHEBI:30616"/>
    </ligand>
</feature>
<evidence type="ECO:0000259" key="13">
    <source>
        <dbReference type="PROSITE" id="PS51198"/>
    </source>
</evidence>
<dbReference type="Gene3D" id="3.30.420.10">
    <property type="entry name" value="Ribonuclease H-like superfamily/Ribonuclease H"/>
    <property type="match status" value="1"/>
</dbReference>